<evidence type="ECO:0000313" key="2">
    <source>
        <dbReference type="EMBL" id="SFQ83467.1"/>
    </source>
</evidence>
<gene>
    <name evidence="2" type="ORF">SAMN02745910_04063</name>
</gene>
<evidence type="ECO:0000259" key="1">
    <source>
        <dbReference type="Pfam" id="PF10740"/>
    </source>
</evidence>
<dbReference type="InterPro" id="IPR019676">
    <property type="entry name" value="DUF2529"/>
</dbReference>
<keyword evidence="3" id="KW-1185">Reference proteome</keyword>
<organism evidence="2 3">
    <name type="scientific">Priestia endophytica DSM 13796</name>
    <dbReference type="NCBI Taxonomy" id="1121089"/>
    <lineage>
        <taxon>Bacteria</taxon>
        <taxon>Bacillati</taxon>
        <taxon>Bacillota</taxon>
        <taxon>Bacilli</taxon>
        <taxon>Bacillales</taxon>
        <taxon>Bacillaceae</taxon>
        <taxon>Priestia</taxon>
    </lineage>
</organism>
<comment type="caution">
    <text evidence="2">The sequence shown here is derived from an EMBL/GenBank/DDBJ whole genome shotgun (WGS) entry which is preliminary data.</text>
</comment>
<dbReference type="EMBL" id="FOXX01000012">
    <property type="protein sequence ID" value="SFQ83467.1"/>
    <property type="molecule type" value="Genomic_DNA"/>
</dbReference>
<protein>
    <recommendedName>
        <fullName evidence="1">DUF2529 domain-containing protein</fullName>
    </recommendedName>
</protein>
<sequence length="176" mass="19528">MMKIFTTQLNGYFNRISEKEELNIEDGARILAQGLIGDGKLFVHGFQEMEAIAIEATQGADALNAELLLSNGNLENITSVDRVLVCSRYAHDQETIELAKAIAEKNIPFVTLGALDPKQEGETAADYSDVHIDTKLLKPLIPGDDGERFGFPSTMVGLYAYYAVLFTIKEMMEEYE</sequence>
<dbReference type="GeneID" id="93712632"/>
<proteinExistence type="predicted"/>
<feature type="domain" description="DUF2529" evidence="1">
    <location>
        <begin position="1"/>
        <end position="172"/>
    </location>
</feature>
<dbReference type="Pfam" id="PF10740">
    <property type="entry name" value="DUF2529"/>
    <property type="match status" value="1"/>
</dbReference>
<dbReference type="RefSeq" id="WP_061804817.1">
    <property type="nucleotide sequence ID" value="NZ_FOXX01000012.1"/>
</dbReference>
<dbReference type="Proteomes" id="UP000182762">
    <property type="component" value="Unassembled WGS sequence"/>
</dbReference>
<accession>A0A1I6BRH3</accession>
<reference evidence="2 3" key="1">
    <citation type="submission" date="2016-10" db="EMBL/GenBank/DDBJ databases">
        <authorList>
            <person name="Varghese N."/>
            <person name="Submissions S."/>
        </authorList>
    </citation>
    <scope>NUCLEOTIDE SEQUENCE [LARGE SCALE GENOMIC DNA]</scope>
    <source>
        <strain evidence="2 3">DSM 13796</strain>
    </source>
</reference>
<evidence type="ECO:0000313" key="3">
    <source>
        <dbReference type="Proteomes" id="UP000182762"/>
    </source>
</evidence>
<name>A0A1I6BRH3_9BACI</name>
<dbReference type="Gene3D" id="3.40.50.10490">
    <property type="entry name" value="Glucose-6-phosphate isomerase like protein, domain 1"/>
    <property type="match status" value="1"/>
</dbReference>